<dbReference type="SUPFAM" id="SSF103473">
    <property type="entry name" value="MFS general substrate transporter"/>
    <property type="match status" value="1"/>
</dbReference>
<dbReference type="EMBL" id="VJMH01007234">
    <property type="protein sequence ID" value="KAF0684827.1"/>
    <property type="molecule type" value="Genomic_DNA"/>
</dbReference>
<feature type="transmembrane region" description="Helical" evidence="5">
    <location>
        <begin position="49"/>
        <end position="67"/>
    </location>
</feature>
<evidence type="ECO:0000313" key="7">
    <source>
        <dbReference type="EMBL" id="KAF0684827.1"/>
    </source>
</evidence>
<evidence type="ECO:0000313" key="9">
    <source>
        <dbReference type="Proteomes" id="UP000332933"/>
    </source>
</evidence>
<comment type="subcellular location">
    <subcellularLocation>
        <location evidence="1">Membrane</location>
        <topology evidence="1">Multi-pass membrane protein</topology>
    </subcellularLocation>
</comment>
<dbReference type="GO" id="GO:0016020">
    <property type="term" value="C:membrane"/>
    <property type="evidence" value="ECO:0007669"/>
    <property type="project" value="UniProtKB-SubCell"/>
</dbReference>
<dbReference type="InterPro" id="IPR001958">
    <property type="entry name" value="Tet-R_TetA/multi-R_MdtG-like"/>
</dbReference>
<evidence type="ECO:0000313" key="8">
    <source>
        <dbReference type="EMBL" id="VFT99868.1"/>
    </source>
</evidence>
<keyword evidence="4 5" id="KW-0472">Membrane</keyword>
<sequence>MPPSIVAGESGALALIHANIVVYAFAYWLTQPVLPFLLKELSADTLLFSRFQTFCSFLQLLGGPLAGRICDAFGFSVTLGISQAAAALSYALLAASSSVSMLFLSQLPTVFMHAMHAAQAATAIFATSDMRATAMGRLSLSYGVGMVLGSYSGGLLSSTYSNQHSAIVAAVISTTVLPINWFAFGTASTASAKGGDAAFSSSKASSSIDLYKIVVVLRQPVVWHTMAVQLLLGLALSIHRSTFSEVLRQNIALGASDIGLVMSVGGVVSILANGVLLQLLLARWSERTVVFGASTVLAFSFGCFAHLIAGAKTELLVLTVPMGAASAIVYTVLSSQMSKGASDADRATAIGLSHASRSACGLLAPTAGALLLQSYGLAPMEYACAAITGLAIMYSTFVRPQTTPTATKKTA</sequence>
<protein>
    <submittedName>
        <fullName evidence="8">Aste57867_23222 protein</fullName>
    </submittedName>
</protein>
<keyword evidence="3 5" id="KW-1133">Transmembrane helix</keyword>
<dbReference type="Gene3D" id="1.20.1250.20">
    <property type="entry name" value="MFS general substrate transporter like domains"/>
    <property type="match status" value="1"/>
</dbReference>
<dbReference type="PANTHER" id="PTHR24002:SF3">
    <property type="entry name" value="SOLUTE CARRIER FAMILY 22 MEMBER 18"/>
    <property type="match status" value="1"/>
</dbReference>
<organism evidence="8 9">
    <name type="scientific">Aphanomyces stellatus</name>
    <dbReference type="NCBI Taxonomy" id="120398"/>
    <lineage>
        <taxon>Eukaryota</taxon>
        <taxon>Sar</taxon>
        <taxon>Stramenopiles</taxon>
        <taxon>Oomycota</taxon>
        <taxon>Saprolegniomycetes</taxon>
        <taxon>Saprolegniales</taxon>
        <taxon>Verrucalvaceae</taxon>
        <taxon>Aphanomyces</taxon>
    </lineage>
</organism>
<dbReference type="AlphaFoldDB" id="A0A485LP16"/>
<reference evidence="7" key="2">
    <citation type="submission" date="2019-06" db="EMBL/GenBank/DDBJ databases">
        <title>Genomics analysis of Aphanomyces spp. identifies a new class of oomycete effector associated with host adaptation.</title>
        <authorList>
            <person name="Gaulin E."/>
        </authorList>
    </citation>
    <scope>NUCLEOTIDE SEQUENCE</scope>
    <source>
        <strain evidence="7">CBS 578.67</strain>
    </source>
</reference>
<feature type="transmembrane region" description="Helical" evidence="5">
    <location>
        <begin position="258"/>
        <end position="282"/>
    </location>
</feature>
<dbReference type="InterPro" id="IPR020846">
    <property type="entry name" value="MFS_dom"/>
</dbReference>
<dbReference type="PANTHER" id="PTHR24002">
    <property type="entry name" value="SOLUTE CARRIER FAMILY 22 MEMBER 18"/>
    <property type="match status" value="1"/>
</dbReference>
<dbReference type="Proteomes" id="UP000332933">
    <property type="component" value="Unassembled WGS sequence"/>
</dbReference>
<name>A0A485LP16_9STRA</name>
<feature type="transmembrane region" description="Helical" evidence="5">
    <location>
        <begin position="289"/>
        <end position="309"/>
    </location>
</feature>
<accession>A0A485LP16</accession>
<feature type="transmembrane region" description="Helical" evidence="5">
    <location>
        <begin position="12"/>
        <end position="29"/>
    </location>
</feature>
<feature type="transmembrane region" description="Helical" evidence="5">
    <location>
        <begin position="315"/>
        <end position="333"/>
    </location>
</feature>
<feature type="transmembrane region" description="Helical" evidence="5">
    <location>
        <begin position="140"/>
        <end position="160"/>
    </location>
</feature>
<evidence type="ECO:0000256" key="5">
    <source>
        <dbReference type="SAM" id="Phobius"/>
    </source>
</evidence>
<feature type="transmembrane region" description="Helical" evidence="5">
    <location>
        <begin position="166"/>
        <end position="184"/>
    </location>
</feature>
<dbReference type="OrthoDB" id="440553at2759"/>
<dbReference type="EMBL" id="CAADRA010007260">
    <property type="protein sequence ID" value="VFT99868.1"/>
    <property type="molecule type" value="Genomic_DNA"/>
</dbReference>
<evidence type="ECO:0000256" key="3">
    <source>
        <dbReference type="ARBA" id="ARBA00022989"/>
    </source>
</evidence>
<feature type="domain" description="Major facilitator superfamily (MFS) profile" evidence="6">
    <location>
        <begin position="12"/>
        <end position="403"/>
    </location>
</feature>
<dbReference type="PRINTS" id="PR01035">
    <property type="entry name" value="TCRTETA"/>
</dbReference>
<gene>
    <name evidence="8" type="primary">Aste57867_23222</name>
    <name evidence="7" type="ORF">As57867_023151</name>
    <name evidence="8" type="ORF">ASTE57867_23222</name>
</gene>
<feature type="transmembrane region" description="Helical" evidence="5">
    <location>
        <begin position="110"/>
        <end position="128"/>
    </location>
</feature>
<evidence type="ECO:0000256" key="2">
    <source>
        <dbReference type="ARBA" id="ARBA00022692"/>
    </source>
</evidence>
<evidence type="ECO:0000259" key="6">
    <source>
        <dbReference type="PROSITE" id="PS50850"/>
    </source>
</evidence>
<dbReference type="InterPro" id="IPR011701">
    <property type="entry name" value="MFS"/>
</dbReference>
<feature type="transmembrane region" description="Helical" evidence="5">
    <location>
        <begin position="79"/>
        <end position="104"/>
    </location>
</feature>
<reference evidence="8 9" key="1">
    <citation type="submission" date="2019-03" db="EMBL/GenBank/DDBJ databases">
        <authorList>
            <person name="Gaulin E."/>
            <person name="Dumas B."/>
        </authorList>
    </citation>
    <scope>NUCLEOTIDE SEQUENCE [LARGE SCALE GENOMIC DNA]</scope>
    <source>
        <strain evidence="8">CBS 568.67</strain>
    </source>
</reference>
<dbReference type="GO" id="GO:0022857">
    <property type="term" value="F:transmembrane transporter activity"/>
    <property type="evidence" value="ECO:0007669"/>
    <property type="project" value="InterPro"/>
</dbReference>
<proteinExistence type="predicted"/>
<evidence type="ECO:0000256" key="4">
    <source>
        <dbReference type="ARBA" id="ARBA00023136"/>
    </source>
</evidence>
<dbReference type="InterPro" id="IPR036259">
    <property type="entry name" value="MFS_trans_sf"/>
</dbReference>
<dbReference type="GO" id="GO:0005635">
    <property type="term" value="C:nuclear envelope"/>
    <property type="evidence" value="ECO:0007669"/>
    <property type="project" value="TreeGrafter"/>
</dbReference>
<keyword evidence="9" id="KW-1185">Reference proteome</keyword>
<dbReference type="Pfam" id="PF07690">
    <property type="entry name" value="MFS_1"/>
    <property type="match status" value="1"/>
</dbReference>
<feature type="transmembrane region" description="Helical" evidence="5">
    <location>
        <begin position="221"/>
        <end position="238"/>
    </location>
</feature>
<evidence type="ECO:0000256" key="1">
    <source>
        <dbReference type="ARBA" id="ARBA00004141"/>
    </source>
</evidence>
<dbReference type="PROSITE" id="PS50850">
    <property type="entry name" value="MFS"/>
    <property type="match status" value="1"/>
</dbReference>
<keyword evidence="2 5" id="KW-0812">Transmembrane</keyword>